<keyword evidence="1" id="KW-0479">Metal-binding</keyword>
<proteinExistence type="predicted"/>
<evidence type="ECO:0000313" key="5">
    <source>
        <dbReference type="EMBL" id="SUN76207.1"/>
    </source>
</evidence>
<dbReference type="RefSeq" id="WP_081600726.1">
    <property type="nucleotide sequence ID" value="NZ_UHFR01000005.1"/>
</dbReference>
<evidence type="ECO:0000256" key="3">
    <source>
        <dbReference type="ARBA" id="ARBA00022833"/>
    </source>
</evidence>
<sequence length="104" mass="12132">MIKVYGVNLDKETRCQHYHTDLDIVALKCFTCQKYYACYQCHDFLNEHSFTAYPKSLTSDKVVLCGVCQSELTLAQYESATHCPFCGRAFNPRCQLHKDIYFRD</sequence>
<dbReference type="InterPro" id="IPR037274">
    <property type="entry name" value="Znf_CHY_sf"/>
</dbReference>
<dbReference type="OrthoDB" id="882119at2"/>
<dbReference type="PANTHER" id="PTHR28082:SF1">
    <property type="entry name" value="HELPER OF TIM PROTEIN 13"/>
    <property type="match status" value="1"/>
</dbReference>
<reference evidence="5" key="1">
    <citation type="submission" date="2018-06" db="EMBL/GenBank/DDBJ databases">
        <authorList>
            <consortium name="Pathogen Informatics"/>
            <person name="Doyle S."/>
        </authorList>
    </citation>
    <scope>NUCLEOTIDE SEQUENCE [LARGE SCALE GENOMIC DNA]</scope>
    <source>
        <strain evidence="5">NCTC13765</strain>
    </source>
</reference>
<dbReference type="InterPro" id="IPR008913">
    <property type="entry name" value="Znf_CHY"/>
</dbReference>
<dbReference type="Pfam" id="PF05495">
    <property type="entry name" value="zf-CHY"/>
    <property type="match status" value="1"/>
</dbReference>
<dbReference type="Proteomes" id="UP000254634">
    <property type="component" value="Unassembled WGS sequence"/>
</dbReference>
<dbReference type="InterPro" id="IPR016694">
    <property type="entry name" value="UCP017292"/>
</dbReference>
<gene>
    <name evidence="5" type="primary">hot13</name>
    <name evidence="5" type="ORF">NCTC13765_00671</name>
</gene>
<evidence type="ECO:0000256" key="1">
    <source>
        <dbReference type="ARBA" id="ARBA00022723"/>
    </source>
</evidence>
<keyword evidence="2" id="KW-0863">Zinc-finger</keyword>
<evidence type="ECO:0000259" key="4">
    <source>
        <dbReference type="PROSITE" id="PS51266"/>
    </source>
</evidence>
<protein>
    <submittedName>
        <fullName evidence="5">Helper of Tim protein 13</fullName>
    </submittedName>
</protein>
<accession>A0A380KYK2</accession>
<organism evidence="5 6">
    <name type="scientific">Streptococcus massiliensis</name>
    <dbReference type="NCBI Taxonomy" id="313439"/>
    <lineage>
        <taxon>Bacteria</taxon>
        <taxon>Bacillati</taxon>
        <taxon>Bacillota</taxon>
        <taxon>Bacilli</taxon>
        <taxon>Lactobacillales</taxon>
        <taxon>Streptococcaceae</taxon>
        <taxon>Streptococcus</taxon>
    </lineage>
</organism>
<name>A0A380KYK2_9STRE</name>
<dbReference type="PANTHER" id="PTHR28082">
    <property type="entry name" value="ZINC FINGER PROTEIN"/>
    <property type="match status" value="1"/>
</dbReference>
<keyword evidence="3" id="KW-0862">Zinc</keyword>
<dbReference type="SUPFAM" id="SSF161219">
    <property type="entry name" value="CHY zinc finger-like"/>
    <property type="match status" value="1"/>
</dbReference>
<dbReference type="PROSITE" id="PS51266">
    <property type="entry name" value="ZF_CHY"/>
    <property type="match status" value="1"/>
</dbReference>
<dbReference type="GO" id="GO:0045041">
    <property type="term" value="P:protein import into mitochondrial intermembrane space"/>
    <property type="evidence" value="ECO:0007669"/>
    <property type="project" value="TreeGrafter"/>
</dbReference>
<dbReference type="PIRSF" id="PIRSF017292">
    <property type="entry name" value="UCP017292_Znf_CHY"/>
    <property type="match status" value="1"/>
</dbReference>
<dbReference type="GO" id="GO:0008270">
    <property type="term" value="F:zinc ion binding"/>
    <property type="evidence" value="ECO:0007669"/>
    <property type="project" value="UniProtKB-KW"/>
</dbReference>
<evidence type="ECO:0000313" key="6">
    <source>
        <dbReference type="Proteomes" id="UP000254634"/>
    </source>
</evidence>
<dbReference type="AlphaFoldDB" id="A0A380KYK2"/>
<dbReference type="EMBL" id="UHFR01000005">
    <property type="protein sequence ID" value="SUN76207.1"/>
    <property type="molecule type" value="Genomic_DNA"/>
</dbReference>
<feature type="domain" description="CHY-type" evidence="4">
    <location>
        <begin position="8"/>
        <end position="88"/>
    </location>
</feature>
<keyword evidence="6" id="KW-1185">Reference proteome</keyword>
<dbReference type="InterPro" id="IPR052604">
    <property type="entry name" value="Mito_Tim_assembly_helper"/>
</dbReference>
<dbReference type="STRING" id="1123307.GCA_000380065_01554"/>
<evidence type="ECO:0000256" key="2">
    <source>
        <dbReference type="ARBA" id="ARBA00022771"/>
    </source>
</evidence>